<evidence type="ECO:0000256" key="1">
    <source>
        <dbReference type="ARBA" id="ARBA00022553"/>
    </source>
</evidence>
<dbReference type="AlphaFoldDB" id="A0A3B1C0G1"/>
<proteinExistence type="predicted"/>
<dbReference type="InterPro" id="IPR004358">
    <property type="entry name" value="Sig_transdc_His_kin-like_C"/>
</dbReference>
<organism evidence="4">
    <name type="scientific">hydrothermal vent metagenome</name>
    <dbReference type="NCBI Taxonomy" id="652676"/>
    <lineage>
        <taxon>unclassified sequences</taxon>
        <taxon>metagenomes</taxon>
        <taxon>ecological metagenomes</taxon>
    </lineage>
</organism>
<dbReference type="PROSITE" id="PS50109">
    <property type="entry name" value="HIS_KIN"/>
    <property type="match status" value="1"/>
</dbReference>
<accession>A0A3B1C0G1</accession>
<dbReference type="InterPro" id="IPR036890">
    <property type="entry name" value="HATPase_C_sf"/>
</dbReference>
<dbReference type="SMART" id="SM00387">
    <property type="entry name" value="HATPase_c"/>
    <property type="match status" value="1"/>
</dbReference>
<feature type="domain" description="Response regulatory" evidence="3">
    <location>
        <begin position="254"/>
        <end position="368"/>
    </location>
</feature>
<dbReference type="GO" id="GO:0000155">
    <property type="term" value="F:phosphorelay sensor kinase activity"/>
    <property type="evidence" value="ECO:0007669"/>
    <property type="project" value="InterPro"/>
</dbReference>
<feature type="domain" description="Histidine kinase" evidence="2">
    <location>
        <begin position="27"/>
        <end position="240"/>
    </location>
</feature>
<dbReference type="PRINTS" id="PR00344">
    <property type="entry name" value="BCTRLSENSOR"/>
</dbReference>
<sequence>MNKSKRKTSSLKSKEDEIISLNIRIRQTAHDLNNILTSSNNSIVAIKQLIKPKDKIQKYLTNIETNSIRATELIEELLVSEGIGKRIKRRINVNDLIDDVIRTLRGSLGNDIELNISITKNLYKIDGFYSDLYRALLNLALNAVEAIEGKGKVTIKARNVSSRRKDPILVVSVKDTGCGISEESLKSIFNEGYSTKKKKVVSGLGLSIVKNIIEVHDGEISVKSKVGKGTEFIITLPAIKSLKKKTSKKEKVKKILIAEDEAPILESICYLLESYDYETVCAANGELAIQQFDENDDIDLMIIDKFMPIVDGLEVVKNIRKKNKVIPIILTTGLQDADEKEFKKLGINKIIKKPYDFDLMIELIRNSAF</sequence>
<evidence type="ECO:0000259" key="3">
    <source>
        <dbReference type="PROSITE" id="PS50110"/>
    </source>
</evidence>
<name>A0A3B1C0G1_9ZZZZ</name>
<dbReference type="SMART" id="SM00448">
    <property type="entry name" value="REC"/>
    <property type="match status" value="1"/>
</dbReference>
<dbReference type="InterPro" id="IPR003661">
    <property type="entry name" value="HisK_dim/P_dom"/>
</dbReference>
<dbReference type="PROSITE" id="PS50110">
    <property type="entry name" value="RESPONSE_REGULATORY"/>
    <property type="match status" value="1"/>
</dbReference>
<dbReference type="SUPFAM" id="SSF55874">
    <property type="entry name" value="ATPase domain of HSP90 chaperone/DNA topoisomerase II/histidine kinase"/>
    <property type="match status" value="1"/>
</dbReference>
<dbReference type="SUPFAM" id="SSF52172">
    <property type="entry name" value="CheY-like"/>
    <property type="match status" value="1"/>
</dbReference>
<dbReference type="Pfam" id="PF00072">
    <property type="entry name" value="Response_reg"/>
    <property type="match status" value="1"/>
</dbReference>
<dbReference type="Pfam" id="PF02518">
    <property type="entry name" value="HATPase_c"/>
    <property type="match status" value="1"/>
</dbReference>
<dbReference type="PANTHER" id="PTHR43547:SF2">
    <property type="entry name" value="HYBRID SIGNAL TRANSDUCTION HISTIDINE KINASE C"/>
    <property type="match status" value="1"/>
</dbReference>
<evidence type="ECO:0000313" key="4">
    <source>
        <dbReference type="EMBL" id="VAX21552.1"/>
    </source>
</evidence>
<dbReference type="CDD" id="cd00082">
    <property type="entry name" value="HisKA"/>
    <property type="match status" value="1"/>
</dbReference>
<dbReference type="PANTHER" id="PTHR43547">
    <property type="entry name" value="TWO-COMPONENT HISTIDINE KINASE"/>
    <property type="match status" value="1"/>
</dbReference>
<dbReference type="InterPro" id="IPR005467">
    <property type="entry name" value="His_kinase_dom"/>
</dbReference>
<reference evidence="4" key="1">
    <citation type="submission" date="2018-06" db="EMBL/GenBank/DDBJ databases">
        <authorList>
            <person name="Zhirakovskaya E."/>
        </authorList>
    </citation>
    <scope>NUCLEOTIDE SEQUENCE</scope>
</reference>
<dbReference type="Gene3D" id="1.10.287.130">
    <property type="match status" value="1"/>
</dbReference>
<protein>
    <recommendedName>
        <fullName evidence="5">Histidine kinase</fullName>
    </recommendedName>
</protein>
<dbReference type="Gene3D" id="3.40.50.2300">
    <property type="match status" value="1"/>
</dbReference>
<dbReference type="Gene3D" id="3.30.565.10">
    <property type="entry name" value="Histidine kinase-like ATPase, C-terminal domain"/>
    <property type="match status" value="1"/>
</dbReference>
<dbReference type="InterPro" id="IPR003594">
    <property type="entry name" value="HATPase_dom"/>
</dbReference>
<dbReference type="InterPro" id="IPR001789">
    <property type="entry name" value="Sig_transdc_resp-reg_receiver"/>
</dbReference>
<keyword evidence="1" id="KW-0597">Phosphoprotein</keyword>
<evidence type="ECO:0008006" key="5">
    <source>
        <dbReference type="Google" id="ProtNLM"/>
    </source>
</evidence>
<dbReference type="InterPro" id="IPR011006">
    <property type="entry name" value="CheY-like_superfamily"/>
</dbReference>
<dbReference type="EMBL" id="UOGD01000198">
    <property type="protein sequence ID" value="VAX21552.1"/>
    <property type="molecule type" value="Genomic_DNA"/>
</dbReference>
<gene>
    <name evidence="4" type="ORF">MNBD_IGNAVI01-1463</name>
</gene>
<evidence type="ECO:0000259" key="2">
    <source>
        <dbReference type="PROSITE" id="PS50109"/>
    </source>
</evidence>